<dbReference type="RefSeq" id="WP_013600013.1">
    <property type="nucleotide sequence ID" value="NC_015145.1"/>
</dbReference>
<evidence type="ECO:0000256" key="4">
    <source>
        <dbReference type="ARBA" id="ARBA00022833"/>
    </source>
</evidence>
<keyword evidence="1" id="KW-0645">Protease</keyword>
<gene>
    <name evidence="8" type="ordered locus">Asphe3_08800</name>
</gene>
<dbReference type="eggNOG" id="COG5549">
    <property type="taxonomic scope" value="Bacteria"/>
</dbReference>
<dbReference type="STRING" id="930171.Asphe3_08800"/>
<evidence type="ECO:0000256" key="6">
    <source>
        <dbReference type="SAM" id="Phobius"/>
    </source>
</evidence>
<dbReference type="KEGG" id="apn:Asphe3_08800"/>
<evidence type="ECO:0000256" key="2">
    <source>
        <dbReference type="ARBA" id="ARBA00022723"/>
    </source>
</evidence>
<dbReference type="GO" id="GO:0008270">
    <property type="term" value="F:zinc ion binding"/>
    <property type="evidence" value="ECO:0007669"/>
    <property type="project" value="InterPro"/>
</dbReference>
<evidence type="ECO:0000256" key="5">
    <source>
        <dbReference type="SAM" id="MobiDB-lite"/>
    </source>
</evidence>
<keyword evidence="6" id="KW-0472">Membrane</keyword>
<evidence type="ECO:0000313" key="9">
    <source>
        <dbReference type="Proteomes" id="UP000008639"/>
    </source>
</evidence>
<feature type="region of interest" description="Disordered" evidence="5">
    <location>
        <begin position="75"/>
        <end position="116"/>
    </location>
</feature>
<evidence type="ECO:0000256" key="3">
    <source>
        <dbReference type="ARBA" id="ARBA00022801"/>
    </source>
</evidence>
<dbReference type="Gene3D" id="3.40.390.10">
    <property type="entry name" value="Collagenase (Catalytic Domain)"/>
    <property type="match status" value="1"/>
</dbReference>
<dbReference type="HOGENOM" id="CLU_055075_0_0_11"/>
<keyword evidence="2" id="KW-0479">Metal-binding</keyword>
<dbReference type="GO" id="GO:0006508">
    <property type="term" value="P:proteolysis"/>
    <property type="evidence" value="ECO:0007669"/>
    <property type="project" value="UniProtKB-KW"/>
</dbReference>
<dbReference type="AlphaFoldDB" id="F0M2C2"/>
<dbReference type="Proteomes" id="UP000008639">
    <property type="component" value="Chromosome"/>
</dbReference>
<keyword evidence="4" id="KW-0862">Zinc</keyword>
<dbReference type="InterPro" id="IPR024079">
    <property type="entry name" value="MetalloPept_cat_dom_sf"/>
</dbReference>
<evidence type="ECO:0000259" key="7">
    <source>
        <dbReference type="Pfam" id="PF00413"/>
    </source>
</evidence>
<organism evidence="8 9">
    <name type="scientific">Pseudarthrobacter phenanthrenivorans (strain DSM 18606 / JCM 16027 / LMG 23796 / Sphe3)</name>
    <name type="common">Arthrobacter phenanthrenivorans</name>
    <dbReference type="NCBI Taxonomy" id="930171"/>
    <lineage>
        <taxon>Bacteria</taxon>
        <taxon>Bacillati</taxon>
        <taxon>Actinomycetota</taxon>
        <taxon>Actinomycetes</taxon>
        <taxon>Micrococcales</taxon>
        <taxon>Micrococcaceae</taxon>
        <taxon>Pseudarthrobacter</taxon>
    </lineage>
</organism>
<keyword evidence="6" id="KW-0812">Transmembrane</keyword>
<sequence>MEPLLPGEQRHGEQRHGEQRQGGSRHAAARVRRGAREVSRLFLIAALTTVGVVGAAVVLDGPRFRELLEVRIGPGKVPPGGQNGGQADQPAGQAGQTPQSETRMEAPPPGFEESKVPLAAASPPAVGSDAYQFLAVNGDGTPVGYSPCRPLHYVVNDALAPAGSQQLVTDAITSISAATGIQFVYDGTTLEQPSPQRPPYQPDAYGERWAPLLIAWTTPETAPQLKGKVIGTGGSTHFSYDGGPKTFVTGGLDLDAPQIADELLNPDGHLYASAVILHELSHVMGLDHVEDPTQLMYPEIGTPAGLSAGDLNGLFELGKAQCRKDL</sequence>
<feature type="domain" description="Peptidase M10 metallopeptidase" evidence="7">
    <location>
        <begin position="269"/>
        <end position="313"/>
    </location>
</feature>
<dbReference type="GO" id="GO:0004222">
    <property type="term" value="F:metalloendopeptidase activity"/>
    <property type="evidence" value="ECO:0007669"/>
    <property type="project" value="InterPro"/>
</dbReference>
<reference evidence="8 9" key="1">
    <citation type="journal article" date="2011" name="Stand. Genomic Sci.">
        <title>Complete genome sequence of Arthrobacter phenanthrenivorans type strain (Sphe3).</title>
        <authorList>
            <person name="Kallimanis A."/>
            <person name="Labutti K.M."/>
            <person name="Lapidus A."/>
            <person name="Clum A."/>
            <person name="Lykidis A."/>
            <person name="Mavromatis K."/>
            <person name="Pagani I."/>
            <person name="Liolios K."/>
            <person name="Ivanova N."/>
            <person name="Goodwin L."/>
            <person name="Pitluck S."/>
            <person name="Chen A."/>
            <person name="Palaniappan K."/>
            <person name="Markowitz V."/>
            <person name="Bristow J."/>
            <person name="Velentzas A.D."/>
            <person name="Perisynakis A."/>
            <person name="Ouzounis C.C."/>
            <person name="Kyrpides N.C."/>
            <person name="Koukkou A.I."/>
            <person name="Drainas C."/>
        </authorList>
    </citation>
    <scope>NUCLEOTIDE SEQUENCE [LARGE SCALE GENOMIC DNA]</scope>
    <source>
        <strain evidence="9">DSM 18606 / JCM 16027 / LMG 23796 / Sphe3</strain>
    </source>
</reference>
<dbReference type="EMBL" id="CP002379">
    <property type="protein sequence ID" value="ADX72073.1"/>
    <property type="molecule type" value="Genomic_DNA"/>
</dbReference>
<feature type="compositionally biased region" description="Basic and acidic residues" evidence="5">
    <location>
        <begin position="8"/>
        <end position="19"/>
    </location>
</feature>
<keyword evidence="3" id="KW-0378">Hydrolase</keyword>
<name>F0M2C2_PSEPM</name>
<protein>
    <recommendedName>
        <fullName evidence="7">Peptidase M10 metallopeptidase domain-containing protein</fullName>
    </recommendedName>
</protein>
<proteinExistence type="predicted"/>
<dbReference type="SUPFAM" id="SSF55486">
    <property type="entry name" value="Metalloproteases ('zincins'), catalytic domain"/>
    <property type="match status" value="1"/>
</dbReference>
<keyword evidence="6" id="KW-1133">Transmembrane helix</keyword>
<evidence type="ECO:0000313" key="8">
    <source>
        <dbReference type="EMBL" id="ADX72073.1"/>
    </source>
</evidence>
<evidence type="ECO:0000256" key="1">
    <source>
        <dbReference type="ARBA" id="ARBA00022670"/>
    </source>
</evidence>
<feature type="compositionally biased region" description="Low complexity" evidence="5">
    <location>
        <begin position="85"/>
        <end position="99"/>
    </location>
</feature>
<dbReference type="GO" id="GO:0031012">
    <property type="term" value="C:extracellular matrix"/>
    <property type="evidence" value="ECO:0007669"/>
    <property type="project" value="InterPro"/>
</dbReference>
<accession>F0M2C2</accession>
<feature type="transmembrane region" description="Helical" evidence="6">
    <location>
        <begin position="41"/>
        <end position="59"/>
    </location>
</feature>
<dbReference type="InterPro" id="IPR001818">
    <property type="entry name" value="Pept_M10_metallopeptidase"/>
</dbReference>
<dbReference type="Pfam" id="PF00413">
    <property type="entry name" value="Peptidase_M10"/>
    <property type="match status" value="1"/>
</dbReference>
<feature type="region of interest" description="Disordered" evidence="5">
    <location>
        <begin position="1"/>
        <end position="31"/>
    </location>
</feature>